<evidence type="ECO:0000259" key="10">
    <source>
        <dbReference type="Pfam" id="PF02875"/>
    </source>
</evidence>
<feature type="domain" description="Mur ligase C-terminal" evidence="10">
    <location>
        <begin position="328"/>
        <end position="459"/>
    </location>
</feature>
<keyword evidence="13" id="KW-1185">Reference proteome</keyword>
<feature type="binding site" evidence="7">
    <location>
        <position position="189"/>
    </location>
    <ligand>
        <name>UDP-N-acetyl-alpha-D-muramoyl-L-alanyl-D-glutamate</name>
        <dbReference type="ChEBI" id="CHEBI:83900"/>
    </ligand>
</feature>
<dbReference type="PANTHER" id="PTHR23135">
    <property type="entry name" value="MUR LIGASE FAMILY MEMBER"/>
    <property type="match status" value="1"/>
</dbReference>
<dbReference type="InterPro" id="IPR004101">
    <property type="entry name" value="Mur_ligase_C"/>
</dbReference>
<feature type="binding site" evidence="7">
    <location>
        <position position="31"/>
    </location>
    <ligand>
        <name>UDP-N-acetyl-alpha-D-muramoyl-L-alanyl-D-glutamate</name>
        <dbReference type="ChEBI" id="CHEBI:83900"/>
    </ligand>
</feature>
<comment type="pathway">
    <text evidence="7 8">Cell wall biogenesis; peptidoglycan biosynthesis.</text>
</comment>
<keyword evidence="7" id="KW-0547">Nucleotide-binding</keyword>
<dbReference type="SUPFAM" id="SSF63418">
    <property type="entry name" value="MurE/MurF N-terminal domain"/>
    <property type="match status" value="1"/>
</dbReference>
<gene>
    <name evidence="7" type="primary">murE</name>
    <name evidence="12" type="ORF">BXY57_0755</name>
</gene>
<dbReference type="GO" id="GO:0008765">
    <property type="term" value="F:UDP-N-acetylmuramoylalanyl-D-glutamate-2,6-diaminopimelate ligase activity"/>
    <property type="evidence" value="ECO:0007669"/>
    <property type="project" value="UniProtKB-UniRule"/>
</dbReference>
<evidence type="ECO:0000259" key="9">
    <source>
        <dbReference type="Pfam" id="PF01225"/>
    </source>
</evidence>
<feature type="binding site" evidence="7">
    <location>
        <begin position="154"/>
        <end position="155"/>
    </location>
    <ligand>
        <name>UDP-N-acetyl-alpha-D-muramoyl-L-alanyl-D-glutamate</name>
        <dbReference type="ChEBI" id="CHEBI:83900"/>
    </ligand>
</feature>
<dbReference type="SUPFAM" id="SSF53244">
    <property type="entry name" value="MurD-like peptide ligases, peptide-binding domain"/>
    <property type="match status" value="1"/>
</dbReference>
<keyword evidence="6 7" id="KW-0961">Cell wall biogenesis/degradation</keyword>
<evidence type="ECO:0000313" key="13">
    <source>
        <dbReference type="Proteomes" id="UP000230000"/>
    </source>
</evidence>
<feature type="binding site" evidence="7">
    <location>
        <position position="380"/>
    </location>
    <ligand>
        <name>meso-2,6-diaminopimelate</name>
        <dbReference type="ChEBI" id="CHEBI:57791"/>
    </ligand>
</feature>
<evidence type="ECO:0000313" key="12">
    <source>
        <dbReference type="EMBL" id="PJJ75186.1"/>
    </source>
</evidence>
<keyword evidence="7" id="KW-0067">ATP-binding</keyword>
<evidence type="ECO:0000256" key="1">
    <source>
        <dbReference type="ARBA" id="ARBA00005898"/>
    </source>
</evidence>
<dbReference type="Pfam" id="PF08245">
    <property type="entry name" value="Mur_ligase_M"/>
    <property type="match status" value="1"/>
</dbReference>
<dbReference type="GO" id="GO:0008360">
    <property type="term" value="P:regulation of cell shape"/>
    <property type="evidence" value="ECO:0007669"/>
    <property type="project" value="UniProtKB-KW"/>
</dbReference>
<evidence type="ECO:0000259" key="11">
    <source>
        <dbReference type="Pfam" id="PF08245"/>
    </source>
</evidence>
<feature type="modified residue" description="N6-carboxylysine" evidence="7">
    <location>
        <position position="221"/>
    </location>
</feature>
<dbReference type="SUPFAM" id="SSF53623">
    <property type="entry name" value="MurD-like peptide ligases, catalytic domain"/>
    <property type="match status" value="1"/>
</dbReference>
<evidence type="ECO:0000256" key="8">
    <source>
        <dbReference type="RuleBase" id="RU004135"/>
    </source>
</evidence>
<comment type="cofactor">
    <cofactor evidence="7">
        <name>Mg(2+)</name>
        <dbReference type="ChEBI" id="CHEBI:18420"/>
    </cofactor>
</comment>
<keyword evidence="5 7" id="KW-0131">Cell cycle</keyword>
<keyword evidence="4 7" id="KW-0573">Peptidoglycan synthesis</keyword>
<comment type="PTM">
    <text evidence="7">Carboxylation is probably crucial for Mg(2+) binding and, consequently, for the gamma-phosphate positioning of ATP.</text>
</comment>
<dbReference type="Gene3D" id="3.40.1390.10">
    <property type="entry name" value="MurE/MurF, N-terminal domain"/>
    <property type="match status" value="1"/>
</dbReference>
<evidence type="ECO:0000256" key="2">
    <source>
        <dbReference type="ARBA" id="ARBA00022618"/>
    </source>
</evidence>
<keyword evidence="2 7" id="KW-0132">Cell division</keyword>
<feature type="domain" description="Mur ligase N-terminal catalytic" evidence="9">
    <location>
        <begin position="25"/>
        <end position="98"/>
    </location>
</feature>
<dbReference type="InterPro" id="IPR013221">
    <property type="entry name" value="Mur_ligase_cen"/>
</dbReference>
<feature type="domain" description="Mur ligase central" evidence="11">
    <location>
        <begin position="110"/>
        <end position="306"/>
    </location>
</feature>
<comment type="subcellular location">
    <subcellularLocation>
        <location evidence="7 8">Cytoplasm</location>
    </subcellularLocation>
</comment>
<dbReference type="EMBL" id="PGFG01000001">
    <property type="protein sequence ID" value="PJJ75186.1"/>
    <property type="molecule type" value="Genomic_DNA"/>
</dbReference>
<evidence type="ECO:0000256" key="6">
    <source>
        <dbReference type="ARBA" id="ARBA00023316"/>
    </source>
</evidence>
<dbReference type="NCBIfam" id="TIGR01085">
    <property type="entry name" value="murE"/>
    <property type="match status" value="1"/>
</dbReference>
<feature type="binding site" evidence="7">
    <location>
        <begin position="112"/>
        <end position="118"/>
    </location>
    <ligand>
        <name>ATP</name>
        <dbReference type="ChEBI" id="CHEBI:30616"/>
    </ligand>
</feature>
<dbReference type="InterPro" id="IPR000713">
    <property type="entry name" value="Mur_ligase_N"/>
</dbReference>
<dbReference type="InterPro" id="IPR036615">
    <property type="entry name" value="Mur_ligase_C_dom_sf"/>
</dbReference>
<feature type="binding site" evidence="7">
    <location>
        <position position="181"/>
    </location>
    <ligand>
        <name>UDP-N-acetyl-alpha-D-muramoyl-L-alanyl-D-glutamate</name>
        <dbReference type="ChEBI" id="CHEBI:83900"/>
    </ligand>
</feature>
<dbReference type="NCBIfam" id="NF001124">
    <property type="entry name" value="PRK00139.1-2"/>
    <property type="match status" value="1"/>
</dbReference>
<comment type="similarity">
    <text evidence="1 7">Belongs to the MurCDEF family. MurE subfamily.</text>
</comment>
<sequence length="488" mass="54124">MVLLRDILTDVPLVRLSRTADVPVDEITADSRQVKPGTLFFAIRGLHADGHQFISQAVDNGAVAVVCEDMPPQPSPHITYVQVSDSALACGLMASHFYGDPSQHMQVVGVTGTNGKTTVVTLLYQLFSRLGFRAGLISTVQNIIVDKPEPATHTTPDAIQLHRLLARMHQQKCTHVFMEASSHAIHQKRIAGVHYTGGIFTNITHDHLDYHKTFENYLKAKKSFFDQLPASAFALTNIDDRNGMVMVQNTPARIVTYALRKKADFKARIIENHLTGLQLEIDQQLVHSRLIGAFNAYNLLAAYAAARLLGQEKQETLRVLSDLKGAEGRFDYLISPNQHIIAIVDYAHTPDALKNVLQTILGFKQSTQRIITVVGCGGDRDRSKRPEMALIAAHFSDQVIFTSDNPRSEDPQAIIEEMKNGLSATMLAKTLSIVDRKEAIRTACMLAQPNDIVLIAGKGHEKYQEIKGVKYPFDDREVVKEMFALLGK</sequence>
<feature type="binding site" evidence="7">
    <location>
        <position position="457"/>
    </location>
    <ligand>
        <name>meso-2,6-diaminopimelate</name>
        <dbReference type="ChEBI" id="CHEBI:57791"/>
    </ligand>
</feature>
<accession>A0A2M9CTE8</accession>
<dbReference type="RefSeq" id="WP_100313832.1">
    <property type="nucleotide sequence ID" value="NZ_PGFG01000001.1"/>
</dbReference>
<dbReference type="InterPro" id="IPR005761">
    <property type="entry name" value="UDP-N-AcMur-Glu-dNH2Pim_ligase"/>
</dbReference>
<dbReference type="EC" id="6.3.2.13" evidence="7"/>
<feature type="binding site" evidence="7">
    <location>
        <begin position="404"/>
        <end position="407"/>
    </location>
    <ligand>
        <name>meso-2,6-diaminopimelate</name>
        <dbReference type="ChEBI" id="CHEBI:57791"/>
    </ligand>
</feature>
<dbReference type="Pfam" id="PF01225">
    <property type="entry name" value="Mur_ligase"/>
    <property type="match status" value="1"/>
</dbReference>
<dbReference type="CDD" id="cd01983">
    <property type="entry name" value="SIMIBI"/>
    <property type="match status" value="1"/>
</dbReference>
<keyword evidence="7 12" id="KW-0436">Ligase</keyword>
<dbReference type="HAMAP" id="MF_00208">
    <property type="entry name" value="MurE"/>
    <property type="match status" value="1"/>
</dbReference>
<feature type="short sequence motif" description="Meso-diaminopimelate recognition motif" evidence="7">
    <location>
        <begin position="404"/>
        <end position="407"/>
    </location>
</feature>
<dbReference type="OrthoDB" id="9800958at2"/>
<dbReference type="Gene3D" id="3.40.1190.10">
    <property type="entry name" value="Mur-like, catalytic domain"/>
    <property type="match status" value="1"/>
</dbReference>
<dbReference type="GO" id="GO:0005737">
    <property type="term" value="C:cytoplasm"/>
    <property type="evidence" value="ECO:0007669"/>
    <property type="project" value="UniProtKB-SubCell"/>
</dbReference>
<feature type="binding site" evidence="7">
    <location>
        <position position="187"/>
    </location>
    <ligand>
        <name>UDP-N-acetyl-alpha-D-muramoyl-L-alanyl-D-glutamate</name>
        <dbReference type="ChEBI" id="CHEBI:83900"/>
    </ligand>
</feature>
<dbReference type="GO" id="GO:0051301">
    <property type="term" value="P:cell division"/>
    <property type="evidence" value="ECO:0007669"/>
    <property type="project" value="UniProtKB-KW"/>
</dbReference>
<dbReference type="Gene3D" id="3.90.190.20">
    <property type="entry name" value="Mur ligase, C-terminal domain"/>
    <property type="match status" value="1"/>
</dbReference>
<evidence type="ECO:0000256" key="5">
    <source>
        <dbReference type="ARBA" id="ARBA00023306"/>
    </source>
</evidence>
<dbReference type="GO" id="GO:0005524">
    <property type="term" value="F:ATP binding"/>
    <property type="evidence" value="ECO:0007669"/>
    <property type="project" value="UniProtKB-UniRule"/>
</dbReference>
<feature type="binding site" evidence="7">
    <location>
        <position position="461"/>
    </location>
    <ligand>
        <name>meso-2,6-diaminopimelate</name>
        <dbReference type="ChEBI" id="CHEBI:57791"/>
    </ligand>
</feature>
<name>A0A2M9CTE8_9BACT</name>
<keyword evidence="7" id="KW-0963">Cytoplasm</keyword>
<protein>
    <recommendedName>
        <fullName evidence="7">UDP-N-acetylmuramoyl-L-alanyl-D-glutamate--2,6-diaminopimelate ligase</fullName>
        <ecNumber evidence="7">6.3.2.13</ecNumber>
    </recommendedName>
    <alternativeName>
        <fullName evidence="7">Meso-A2pm-adding enzyme</fullName>
    </alternativeName>
    <alternativeName>
        <fullName evidence="7">Meso-diaminopimelate-adding enzyme</fullName>
    </alternativeName>
    <alternativeName>
        <fullName evidence="7">UDP-MurNAc-L-Ala-D-Glu:meso-diaminopimelate ligase</fullName>
    </alternativeName>
    <alternativeName>
        <fullName evidence="7">UDP-MurNAc-tripeptide synthetase</fullName>
    </alternativeName>
    <alternativeName>
        <fullName evidence="7">UDP-N-acetylmuramyl-tripeptide synthetase</fullName>
    </alternativeName>
</protein>
<dbReference type="UniPathway" id="UPA00219"/>
<comment type="caution">
    <text evidence="7">Lacks conserved residue(s) required for the propagation of feature annotation.</text>
</comment>
<comment type="caution">
    <text evidence="12">The sequence shown here is derived from an EMBL/GenBank/DDBJ whole genome shotgun (WGS) entry which is preliminary data.</text>
</comment>
<comment type="function">
    <text evidence="7">Catalyzes the addition of meso-diaminopimelic acid to the nucleotide precursor UDP-N-acetylmuramoyl-L-alanyl-D-glutamate (UMAG) in the biosynthesis of bacterial cell-wall peptidoglycan.</text>
</comment>
<comment type="catalytic activity">
    <reaction evidence="7">
        <text>UDP-N-acetyl-alpha-D-muramoyl-L-alanyl-D-glutamate + meso-2,6-diaminopimelate + ATP = UDP-N-acetyl-alpha-D-muramoyl-L-alanyl-gamma-D-glutamyl-meso-2,6-diaminopimelate + ADP + phosphate + H(+)</text>
        <dbReference type="Rhea" id="RHEA:23676"/>
        <dbReference type="ChEBI" id="CHEBI:15378"/>
        <dbReference type="ChEBI" id="CHEBI:30616"/>
        <dbReference type="ChEBI" id="CHEBI:43474"/>
        <dbReference type="ChEBI" id="CHEBI:57791"/>
        <dbReference type="ChEBI" id="CHEBI:83900"/>
        <dbReference type="ChEBI" id="CHEBI:83905"/>
        <dbReference type="ChEBI" id="CHEBI:456216"/>
        <dbReference type="EC" id="6.3.2.13"/>
    </reaction>
</comment>
<dbReference type="GO" id="GO:0009252">
    <property type="term" value="P:peptidoglycan biosynthetic process"/>
    <property type="evidence" value="ECO:0007669"/>
    <property type="project" value="UniProtKB-UniRule"/>
</dbReference>
<reference evidence="12 13" key="1">
    <citation type="submission" date="2017-11" db="EMBL/GenBank/DDBJ databases">
        <title>Genomic Encyclopedia of Archaeal and Bacterial Type Strains, Phase II (KMG-II): From Individual Species to Whole Genera.</title>
        <authorList>
            <person name="Goeker M."/>
        </authorList>
    </citation>
    <scope>NUCLEOTIDE SEQUENCE [LARGE SCALE GENOMIC DNA]</scope>
    <source>
        <strain evidence="12 13">DSM 27268</strain>
    </source>
</reference>
<keyword evidence="7" id="KW-0460">Magnesium</keyword>
<keyword evidence="3 7" id="KW-0133">Cell shape</keyword>
<dbReference type="Pfam" id="PF02875">
    <property type="entry name" value="Mur_ligase_C"/>
    <property type="match status" value="1"/>
</dbReference>
<dbReference type="Proteomes" id="UP000230000">
    <property type="component" value="Unassembled WGS sequence"/>
</dbReference>
<evidence type="ECO:0000256" key="3">
    <source>
        <dbReference type="ARBA" id="ARBA00022960"/>
    </source>
</evidence>
<dbReference type="GO" id="GO:0071555">
    <property type="term" value="P:cell wall organization"/>
    <property type="evidence" value="ECO:0007669"/>
    <property type="project" value="UniProtKB-KW"/>
</dbReference>
<dbReference type="PANTHER" id="PTHR23135:SF4">
    <property type="entry name" value="UDP-N-ACETYLMURAMOYL-L-ALANYL-D-GLUTAMATE--2,6-DIAMINOPIMELATE LIGASE MURE HOMOLOG, CHLOROPLASTIC"/>
    <property type="match status" value="1"/>
</dbReference>
<dbReference type="AlphaFoldDB" id="A0A2M9CTE8"/>
<evidence type="ECO:0000256" key="4">
    <source>
        <dbReference type="ARBA" id="ARBA00022984"/>
    </source>
</evidence>
<dbReference type="InterPro" id="IPR035911">
    <property type="entry name" value="MurE/MurF_N"/>
</dbReference>
<dbReference type="NCBIfam" id="NF001126">
    <property type="entry name" value="PRK00139.1-4"/>
    <property type="match status" value="1"/>
</dbReference>
<organism evidence="12 13">
    <name type="scientific">Thermoflavifilum aggregans</name>
    <dbReference type="NCBI Taxonomy" id="454188"/>
    <lineage>
        <taxon>Bacteria</taxon>
        <taxon>Pseudomonadati</taxon>
        <taxon>Bacteroidota</taxon>
        <taxon>Chitinophagia</taxon>
        <taxon>Chitinophagales</taxon>
        <taxon>Chitinophagaceae</taxon>
        <taxon>Thermoflavifilum</taxon>
    </lineage>
</organism>
<dbReference type="InterPro" id="IPR036565">
    <property type="entry name" value="Mur-like_cat_sf"/>
</dbReference>
<evidence type="ECO:0000256" key="7">
    <source>
        <dbReference type="HAMAP-Rule" id="MF_00208"/>
    </source>
</evidence>
<proteinExistence type="inferred from homology"/>
<dbReference type="GO" id="GO:0000287">
    <property type="term" value="F:magnesium ion binding"/>
    <property type="evidence" value="ECO:0007669"/>
    <property type="project" value="UniProtKB-UniRule"/>
</dbReference>